<feature type="binding site" evidence="10">
    <location>
        <position position="221"/>
    </location>
    <ligand>
        <name>NAD(+)</name>
        <dbReference type="ChEBI" id="CHEBI:57540"/>
    </ligand>
</feature>
<dbReference type="InterPro" id="IPR008142">
    <property type="entry name" value="AlaDH/PNT_CS1"/>
</dbReference>
<evidence type="ECO:0000259" key="12">
    <source>
        <dbReference type="SMART" id="SM01002"/>
    </source>
</evidence>
<dbReference type="GO" id="GO:0046872">
    <property type="term" value="F:metal ion binding"/>
    <property type="evidence" value="ECO:0007669"/>
    <property type="project" value="UniProtKB-KW"/>
</dbReference>
<dbReference type="Pfam" id="PF01262">
    <property type="entry name" value="AlaDh_PNT_C"/>
    <property type="match status" value="1"/>
</dbReference>
<evidence type="ECO:0000256" key="3">
    <source>
        <dbReference type="ARBA" id="ARBA00023002"/>
    </source>
</evidence>
<feature type="binding site" evidence="10">
    <location>
        <position position="198"/>
    </location>
    <ligand>
        <name>NAD(+)</name>
        <dbReference type="ChEBI" id="CHEBI:57540"/>
    </ligand>
</feature>
<evidence type="ECO:0000259" key="13">
    <source>
        <dbReference type="SMART" id="SM01003"/>
    </source>
</evidence>
<evidence type="ECO:0000256" key="5">
    <source>
        <dbReference type="ARBA" id="ARBA00049277"/>
    </source>
</evidence>
<dbReference type="GO" id="GO:0000286">
    <property type="term" value="F:alanine dehydrogenase activity"/>
    <property type="evidence" value="ECO:0007669"/>
    <property type="project" value="UniProtKB-UniRule"/>
</dbReference>
<dbReference type="NCBIfam" id="TIGR00518">
    <property type="entry name" value="alaDH"/>
    <property type="match status" value="1"/>
</dbReference>
<feature type="binding site" evidence="10">
    <location>
        <position position="203"/>
    </location>
    <ligand>
        <name>NAD(+)</name>
        <dbReference type="ChEBI" id="CHEBI:57540"/>
    </ligand>
</feature>
<dbReference type="SMART" id="SM01002">
    <property type="entry name" value="AlaDh_PNT_C"/>
    <property type="match status" value="1"/>
</dbReference>
<organism evidence="14 15">
    <name type="scientific">SAR86 cluster bacterium</name>
    <dbReference type="NCBI Taxonomy" id="2030880"/>
    <lineage>
        <taxon>Bacteria</taxon>
        <taxon>Pseudomonadati</taxon>
        <taxon>Pseudomonadota</taxon>
        <taxon>Gammaproteobacteria</taxon>
        <taxon>SAR86 cluster</taxon>
    </lineage>
</organism>
<dbReference type="Proteomes" id="UP000318359">
    <property type="component" value="Unassembled WGS sequence"/>
</dbReference>
<evidence type="ECO:0000256" key="11">
    <source>
        <dbReference type="PIRSR" id="PIRSR000183-4"/>
    </source>
</evidence>
<gene>
    <name evidence="14" type="primary">ald</name>
    <name evidence="14" type="ORF">EVB00_02870</name>
</gene>
<dbReference type="SUPFAM" id="SSF51735">
    <property type="entry name" value="NAD(P)-binding Rossmann-fold domains"/>
    <property type="match status" value="1"/>
</dbReference>
<feature type="binding site" evidence="10">
    <location>
        <begin position="299"/>
        <end position="302"/>
    </location>
    <ligand>
        <name>NAD(+)</name>
        <dbReference type="ChEBI" id="CHEBI:57540"/>
    </ligand>
</feature>
<accession>A0A520M5K9</accession>
<dbReference type="PROSITE" id="PS00836">
    <property type="entry name" value="ALADH_PNT_1"/>
    <property type="match status" value="1"/>
</dbReference>
<dbReference type="PANTHER" id="PTHR42795">
    <property type="entry name" value="ALANINE DEHYDROGENASE"/>
    <property type="match status" value="1"/>
</dbReference>
<dbReference type="EMBL" id="SHBM01000043">
    <property type="protein sequence ID" value="RZO16526.1"/>
    <property type="molecule type" value="Genomic_DNA"/>
</dbReference>
<dbReference type="GO" id="GO:0005886">
    <property type="term" value="C:plasma membrane"/>
    <property type="evidence" value="ECO:0007669"/>
    <property type="project" value="TreeGrafter"/>
</dbReference>
<evidence type="ECO:0000256" key="8">
    <source>
        <dbReference type="PIRSR" id="PIRSR000183-1"/>
    </source>
</evidence>
<feature type="binding site" evidence="11">
    <location>
        <position position="324"/>
    </location>
    <ligand>
        <name>Mg(2+)</name>
        <dbReference type="ChEBI" id="CHEBI:18420"/>
    </ligand>
</feature>
<dbReference type="Pfam" id="PF05222">
    <property type="entry name" value="AlaDh_PNT_N"/>
    <property type="match status" value="1"/>
</dbReference>
<dbReference type="InterPro" id="IPR007698">
    <property type="entry name" value="AlaDH/PNT_NAD(H)-bd"/>
</dbReference>
<evidence type="ECO:0000256" key="7">
    <source>
        <dbReference type="PIRNR" id="PIRNR000183"/>
    </source>
</evidence>
<dbReference type="PANTHER" id="PTHR42795:SF1">
    <property type="entry name" value="ALANINE DEHYDROGENASE"/>
    <property type="match status" value="1"/>
</dbReference>
<comment type="caution">
    <text evidence="14">The sequence shown here is derived from an EMBL/GenBank/DDBJ whole genome shotgun (WGS) entry which is preliminary data.</text>
</comment>
<dbReference type="SMART" id="SM01003">
    <property type="entry name" value="AlaDh_PNT_N"/>
    <property type="match status" value="1"/>
</dbReference>
<feature type="binding site" evidence="10">
    <location>
        <position position="134"/>
    </location>
    <ligand>
        <name>NAD(+)</name>
        <dbReference type="ChEBI" id="CHEBI:57540"/>
    </ligand>
</feature>
<evidence type="ECO:0000256" key="2">
    <source>
        <dbReference type="ARBA" id="ARBA00005689"/>
    </source>
</evidence>
<dbReference type="PIRSF" id="PIRSF000183">
    <property type="entry name" value="Alanine_dh"/>
    <property type="match status" value="1"/>
</dbReference>
<feature type="binding site" evidence="10">
    <location>
        <begin position="268"/>
        <end position="271"/>
    </location>
    <ligand>
        <name>NAD(+)</name>
        <dbReference type="ChEBI" id="CHEBI:57540"/>
    </ligand>
</feature>
<comment type="function">
    <text evidence="6">May play a role in cell wall synthesis as L-alanine is an important constituent of the peptidoglycan layer.</text>
</comment>
<feature type="domain" description="Alanine dehydrogenase/pyridine nucleotide transhydrogenase NAD(H)-binding" evidence="12">
    <location>
        <begin position="149"/>
        <end position="298"/>
    </location>
</feature>
<evidence type="ECO:0000256" key="9">
    <source>
        <dbReference type="PIRSR" id="PIRSR000183-2"/>
    </source>
</evidence>
<dbReference type="GO" id="GO:0000166">
    <property type="term" value="F:nucleotide binding"/>
    <property type="evidence" value="ECO:0007669"/>
    <property type="project" value="UniProtKB-KW"/>
</dbReference>
<dbReference type="FunFam" id="3.40.50.720:FF:000433">
    <property type="entry name" value="Alanine dehydrogenase 1"/>
    <property type="match status" value="1"/>
</dbReference>
<dbReference type="CDD" id="cd05305">
    <property type="entry name" value="L-AlaDH"/>
    <property type="match status" value="1"/>
</dbReference>
<name>A0A520M5K9_9GAMM</name>
<comment type="cofactor">
    <cofactor evidence="11">
        <name>Mg(2+)</name>
        <dbReference type="ChEBI" id="CHEBI:18420"/>
    </cofactor>
    <text evidence="11">Binds 1 Mg(2+) ion per subunit.</text>
</comment>
<dbReference type="AlphaFoldDB" id="A0A520M5K9"/>
<dbReference type="GO" id="GO:0042853">
    <property type="term" value="P:L-alanine catabolic process"/>
    <property type="evidence" value="ECO:0007669"/>
    <property type="project" value="UniProtKB-UniPathway"/>
</dbReference>
<dbReference type="InterPro" id="IPR008141">
    <property type="entry name" value="Ala_DH"/>
</dbReference>
<keyword evidence="11" id="KW-0460">Magnesium</keyword>
<dbReference type="Gene3D" id="3.40.50.720">
    <property type="entry name" value="NAD(P)-binding Rossmann-like Domain"/>
    <property type="match status" value="2"/>
</dbReference>
<feature type="binding site" evidence="9">
    <location>
        <position position="75"/>
    </location>
    <ligand>
        <name>substrate</name>
    </ligand>
</feature>
<keyword evidence="4 7" id="KW-0520">NAD</keyword>
<evidence type="ECO:0000256" key="4">
    <source>
        <dbReference type="ARBA" id="ARBA00023027"/>
    </source>
</evidence>
<evidence type="ECO:0000313" key="14">
    <source>
        <dbReference type="EMBL" id="RZO16526.1"/>
    </source>
</evidence>
<dbReference type="UniPathway" id="UPA00527">
    <property type="reaction ID" value="UER00585"/>
</dbReference>
<sequence length="362" mass="38833">MIIGVPSEVKNNEFRVGLTPESVKQIVESGHQVLIQSNAGNGIGFNNDDYIKSGATIINSAEEVYGSSELIIKVKEPIESEYKYLREDLTLFTYLHLAGDIENAPKLIETGVTGIAYETVTADDGSMPLLAPMSSIAGQISIVVGSYHLLKHNSGRGVLIGSFRDIAPRIVTVIGCGVAGTEAISKAISNKAHVRVIDLSEAKLKELESIYGNNNIEYIISNPESIRKAIQDSDLIIGAVYVVGKEAPKIISIDMLDGMKAGAVMVDISIDQGGCFESSKPTTHDNPTFLVNNIVHYCVTNMPGAVPLTATQALNKATLPYILELANKGIDKALDENIHLKNGLNISRGQVVHPAVKEALKV</sequence>
<evidence type="ECO:0000256" key="6">
    <source>
        <dbReference type="ARBA" id="ARBA00056662"/>
    </source>
</evidence>
<dbReference type="EC" id="1.4.1.1" evidence="7"/>
<dbReference type="SUPFAM" id="SSF52283">
    <property type="entry name" value="Formate/glycerate dehydrogenase catalytic domain-like"/>
    <property type="match status" value="1"/>
</dbReference>
<keyword evidence="10" id="KW-0547">Nucleotide-binding</keyword>
<dbReference type="InterPro" id="IPR007886">
    <property type="entry name" value="AlaDH/PNT_N"/>
</dbReference>
<keyword evidence="11" id="KW-0479">Metal-binding</keyword>
<feature type="domain" description="Alanine dehydrogenase/pyridine nucleotide transhydrogenase N-terminal" evidence="13">
    <location>
        <begin position="4"/>
        <end position="137"/>
    </location>
</feature>
<comment type="pathway">
    <text evidence="1">Amino-acid degradation; L-alanine degradation via dehydrogenase pathway; NH(3) and pyruvate from L-alanine: step 1/1.</text>
</comment>
<feature type="active site" description="Proton donor/acceptor" evidence="8">
    <location>
        <position position="271"/>
    </location>
</feature>
<proteinExistence type="inferred from homology"/>
<comment type="catalytic activity">
    <reaction evidence="5 7">
        <text>L-alanine + NAD(+) + H2O = pyruvate + NH4(+) + NADH + H(+)</text>
        <dbReference type="Rhea" id="RHEA:18405"/>
        <dbReference type="ChEBI" id="CHEBI:15361"/>
        <dbReference type="ChEBI" id="CHEBI:15377"/>
        <dbReference type="ChEBI" id="CHEBI:15378"/>
        <dbReference type="ChEBI" id="CHEBI:28938"/>
        <dbReference type="ChEBI" id="CHEBI:57540"/>
        <dbReference type="ChEBI" id="CHEBI:57945"/>
        <dbReference type="ChEBI" id="CHEBI:57972"/>
        <dbReference type="EC" id="1.4.1.1"/>
    </reaction>
</comment>
<dbReference type="InterPro" id="IPR036291">
    <property type="entry name" value="NAD(P)-bd_dom_sf"/>
</dbReference>
<evidence type="ECO:0000256" key="1">
    <source>
        <dbReference type="ARBA" id="ARBA00005206"/>
    </source>
</evidence>
<reference evidence="14 15" key="1">
    <citation type="submission" date="2019-02" db="EMBL/GenBank/DDBJ databases">
        <title>Prokaryotic population dynamics and viral predation in marine succession experiment using metagenomics: the confinement effect.</title>
        <authorList>
            <person name="Haro-Moreno J.M."/>
            <person name="Rodriguez-Valera F."/>
            <person name="Lopez-Perez M."/>
        </authorList>
    </citation>
    <scope>NUCLEOTIDE SEQUENCE [LARGE SCALE GENOMIC DNA]</scope>
    <source>
        <strain evidence="14">MED-G167</strain>
    </source>
</reference>
<feature type="active site" description="Proton donor/acceptor" evidence="8">
    <location>
        <position position="96"/>
    </location>
</feature>
<feature type="binding site" evidence="9">
    <location>
        <position position="15"/>
    </location>
    <ligand>
        <name>substrate</name>
    </ligand>
</feature>
<comment type="similarity">
    <text evidence="2 7">Belongs to the AlaDH/PNT family.</text>
</comment>
<protein>
    <recommendedName>
        <fullName evidence="7">Alanine dehydrogenase</fullName>
        <ecNumber evidence="7">1.4.1.1</ecNumber>
    </recommendedName>
</protein>
<evidence type="ECO:0000256" key="10">
    <source>
        <dbReference type="PIRSR" id="PIRSR000183-3"/>
    </source>
</evidence>
<evidence type="ECO:0000313" key="15">
    <source>
        <dbReference type="Proteomes" id="UP000318359"/>
    </source>
</evidence>
<keyword evidence="3 7" id="KW-0560">Oxidoreductase</keyword>